<dbReference type="Gene3D" id="3.40.50.300">
    <property type="entry name" value="P-loop containing nucleotide triphosphate hydrolases"/>
    <property type="match status" value="1"/>
</dbReference>
<evidence type="ECO:0000256" key="1">
    <source>
        <dbReference type="ARBA" id="ARBA00007249"/>
    </source>
</evidence>
<dbReference type="FunFam" id="2.40.30.10:FF:000014">
    <property type="entry name" value="Probable GTP-binding protein 1"/>
    <property type="match status" value="1"/>
</dbReference>
<comment type="similarity">
    <text evidence="1">Belongs to the TRAFAC class translation factor GTPase superfamily. Classic translation factor GTPase family. EF-Tu/EF-1A subfamily.</text>
</comment>
<reference evidence="6 7" key="1">
    <citation type="submission" date="2024-11" db="EMBL/GenBank/DDBJ databases">
        <title>Adaptive evolution of stress response genes in parasites aligns with host niche diversity.</title>
        <authorList>
            <person name="Hahn C."/>
            <person name="Resl P."/>
        </authorList>
    </citation>
    <scope>NUCLEOTIDE SEQUENCE [LARGE SCALE GENOMIC DNA]</scope>
    <source>
        <strain evidence="6">EGGRZ-B1_66</strain>
        <tissue evidence="6">Body</tissue>
    </source>
</reference>
<feature type="region of interest" description="Disordered" evidence="4">
    <location>
        <begin position="488"/>
        <end position="539"/>
    </location>
</feature>
<dbReference type="InterPro" id="IPR050055">
    <property type="entry name" value="EF-Tu_GTPase"/>
</dbReference>
<keyword evidence="3" id="KW-0342">GTP-binding</keyword>
<feature type="domain" description="Tr-type G" evidence="5">
    <location>
        <begin position="69"/>
        <end position="279"/>
    </location>
</feature>
<dbReference type="SUPFAM" id="SSF52540">
    <property type="entry name" value="P-loop containing nucleoside triphosphate hydrolases"/>
    <property type="match status" value="1"/>
</dbReference>
<evidence type="ECO:0000256" key="4">
    <source>
        <dbReference type="SAM" id="MobiDB-lite"/>
    </source>
</evidence>
<dbReference type="GO" id="GO:0005525">
    <property type="term" value="F:GTP binding"/>
    <property type="evidence" value="ECO:0007669"/>
    <property type="project" value="UniProtKB-KW"/>
</dbReference>
<dbReference type="Proteomes" id="UP001626550">
    <property type="component" value="Unassembled WGS sequence"/>
</dbReference>
<name>A0ABD2Q7B5_9PLAT</name>
<dbReference type="CDD" id="cd03694">
    <property type="entry name" value="GTPBP_II"/>
    <property type="match status" value="1"/>
</dbReference>
<sequence length="539" mass="59014">MFHFLNLKDAQDPGLKAVDMEASVATLSSLADKMNLALVFLRDSTKDGDKSGLVVKEYLLRKLSVDEDFVDVRVAVVGNVDAGKSTLLGVLTHGELDNGRGTARMKLFRHKHEMESGRTSSVGNDILGFSSNGTVVITFIDLAGHERYLKTTVFGMTGHAPDFAMLMVGGNAGIIGMTKEHLGLALALQVPVFVVITKIDMCPKNVLAETVTLLFKILKRPGCKKLPILVQEHDDVILAATNFTSERMCPIFAVSNVTGENLDLLKEFLNLLTPRANPQFEKPAEFQIDEIFSVQGVGIVVSGTCICGTIALNNNMYLGPDPTGAFATVPIKSIQRKRLPVSKVCGGQTASFALKRVKRSQLRKGMVLISTALEPYSCMEFKAEVLILHHPTTISVGYQAMIHTGPIRQTATIVNIATEKQLRTGMKDEVTFRFIKQPEYIKKEQRLVFREGKTKAVGTIIDVTPYVPKIGVLPKMRQGQRKQFRKEQFAASASSTNDAPCNSNNQAQTQAPVLITEIAKLGQTSNRRRKQGGQASKPE</sequence>
<dbReference type="AlphaFoldDB" id="A0ABD2Q7B5"/>
<dbReference type="EMBL" id="JBJKFK010000784">
    <property type="protein sequence ID" value="KAL3315283.1"/>
    <property type="molecule type" value="Genomic_DNA"/>
</dbReference>
<dbReference type="PROSITE" id="PS51722">
    <property type="entry name" value="G_TR_2"/>
    <property type="match status" value="1"/>
</dbReference>
<dbReference type="SUPFAM" id="SSF50447">
    <property type="entry name" value="Translation proteins"/>
    <property type="match status" value="1"/>
</dbReference>
<evidence type="ECO:0000256" key="2">
    <source>
        <dbReference type="ARBA" id="ARBA00022741"/>
    </source>
</evidence>
<proteinExistence type="inferred from homology"/>
<dbReference type="InterPro" id="IPR009000">
    <property type="entry name" value="Transl_B-barrel_sf"/>
</dbReference>
<gene>
    <name evidence="6" type="primary">GTPBP1</name>
    <name evidence="6" type="ORF">Ciccas_006085</name>
</gene>
<evidence type="ECO:0000256" key="3">
    <source>
        <dbReference type="ARBA" id="ARBA00023134"/>
    </source>
</evidence>
<keyword evidence="2" id="KW-0547">Nucleotide-binding</keyword>
<dbReference type="SUPFAM" id="SSF50465">
    <property type="entry name" value="EF-Tu/eEF-1alpha/eIF2-gamma C-terminal domain"/>
    <property type="match status" value="1"/>
</dbReference>
<keyword evidence="7" id="KW-1185">Reference proteome</keyword>
<dbReference type="PANTHER" id="PTHR43721:SF9">
    <property type="entry name" value="GTP-BINDING PROTEIN 1"/>
    <property type="match status" value="1"/>
</dbReference>
<dbReference type="InterPro" id="IPR035531">
    <property type="entry name" value="GTPBP1-like"/>
</dbReference>
<dbReference type="Gene3D" id="2.40.30.10">
    <property type="entry name" value="Translation factors"/>
    <property type="match status" value="2"/>
</dbReference>
<protein>
    <submittedName>
        <fullName evidence="6">GTP-binding protein 1</fullName>
    </submittedName>
</protein>
<dbReference type="InterPro" id="IPR009001">
    <property type="entry name" value="Transl_elong_EF1A/Init_IF2_C"/>
</dbReference>
<dbReference type="InterPro" id="IPR027417">
    <property type="entry name" value="P-loop_NTPase"/>
</dbReference>
<evidence type="ECO:0000313" key="6">
    <source>
        <dbReference type="EMBL" id="KAL3315283.1"/>
    </source>
</evidence>
<organism evidence="6 7">
    <name type="scientific">Cichlidogyrus casuarinus</name>
    <dbReference type="NCBI Taxonomy" id="1844966"/>
    <lineage>
        <taxon>Eukaryota</taxon>
        <taxon>Metazoa</taxon>
        <taxon>Spiralia</taxon>
        <taxon>Lophotrochozoa</taxon>
        <taxon>Platyhelminthes</taxon>
        <taxon>Monogenea</taxon>
        <taxon>Monopisthocotylea</taxon>
        <taxon>Dactylogyridea</taxon>
        <taxon>Ancyrocephalidae</taxon>
        <taxon>Cichlidogyrus</taxon>
    </lineage>
</organism>
<evidence type="ECO:0000313" key="7">
    <source>
        <dbReference type="Proteomes" id="UP001626550"/>
    </source>
</evidence>
<dbReference type="InterPro" id="IPR000795">
    <property type="entry name" value="T_Tr_GTP-bd_dom"/>
</dbReference>
<dbReference type="PANTHER" id="PTHR43721">
    <property type="entry name" value="ELONGATION FACTOR TU-RELATED"/>
    <property type="match status" value="1"/>
</dbReference>
<accession>A0ABD2Q7B5</accession>
<feature type="compositionally biased region" description="Polar residues" evidence="4">
    <location>
        <begin position="491"/>
        <end position="511"/>
    </location>
</feature>
<evidence type="ECO:0000259" key="5">
    <source>
        <dbReference type="PROSITE" id="PS51722"/>
    </source>
</evidence>
<dbReference type="Pfam" id="PF00009">
    <property type="entry name" value="GTP_EFTU"/>
    <property type="match status" value="1"/>
</dbReference>
<dbReference type="CDD" id="cd03708">
    <property type="entry name" value="GTPBP_III"/>
    <property type="match status" value="1"/>
</dbReference>
<comment type="caution">
    <text evidence="6">The sequence shown here is derived from an EMBL/GenBank/DDBJ whole genome shotgun (WGS) entry which is preliminary data.</text>
</comment>
<dbReference type="CDD" id="cd04165">
    <property type="entry name" value="GTPBP1_like"/>
    <property type="match status" value="1"/>
</dbReference>